<feature type="chain" id="PRO_5004043370" evidence="1">
    <location>
        <begin position="22"/>
        <end position="117"/>
    </location>
</feature>
<dbReference type="Bgee" id="ENSLACG00000022404">
    <property type="expression patterns" value="Expressed in muscle tissue and 4 other cell types or tissues"/>
</dbReference>
<evidence type="ECO:0000256" key="1">
    <source>
        <dbReference type="SAM" id="SignalP"/>
    </source>
</evidence>
<dbReference type="InParanoid" id="M3XGI0"/>
<reference evidence="3" key="1">
    <citation type="submission" date="2011-08" db="EMBL/GenBank/DDBJ databases">
        <title>The draft genome of Latimeria chalumnae.</title>
        <authorList>
            <person name="Di Palma F."/>
            <person name="Alfoldi J."/>
            <person name="Johnson J."/>
            <person name="Berlin A."/>
            <person name="Gnerre S."/>
            <person name="Jaffe D."/>
            <person name="MacCallum I."/>
            <person name="Young S."/>
            <person name="Walker B.J."/>
            <person name="Lander E."/>
            <person name="Lindblad-Toh K."/>
        </authorList>
    </citation>
    <scope>NUCLEOTIDE SEQUENCE [LARGE SCALE GENOMIC DNA]</scope>
    <source>
        <strain evidence="3">Wild caught</strain>
    </source>
</reference>
<reference evidence="2" key="2">
    <citation type="submission" date="2025-08" db="UniProtKB">
        <authorList>
            <consortium name="Ensembl"/>
        </authorList>
    </citation>
    <scope>IDENTIFICATION</scope>
</reference>
<sequence length="117" mass="13529">MSCFDHITLVLLELHWLPVQWQITFKVFVLVFKALKGLGPEYLQNLLTPYVPARPLHSLHWDLLDVPRVRTKLGERSFSFYAATSWNALPSDIRSLPSLSTFKSSLKTFLFRLALNI</sequence>
<evidence type="ECO:0000313" key="2">
    <source>
        <dbReference type="Ensembl" id="ENSLACP00000021836.1"/>
    </source>
</evidence>
<dbReference type="Ensembl" id="ENSLACT00000025122.1">
    <property type="protein sequence ID" value="ENSLACP00000021836.1"/>
    <property type="gene ID" value="ENSLACG00000022404.1"/>
</dbReference>
<dbReference type="GeneTree" id="ENSGT00940000163754"/>
<dbReference type="Proteomes" id="UP000008672">
    <property type="component" value="Unassembled WGS sequence"/>
</dbReference>
<feature type="signal peptide" evidence="1">
    <location>
        <begin position="1"/>
        <end position="21"/>
    </location>
</feature>
<dbReference type="STRING" id="7897.ENSLACP00000021836"/>
<dbReference type="EMBL" id="AFYH01014678">
    <property type="status" value="NOT_ANNOTATED_CDS"/>
    <property type="molecule type" value="Genomic_DNA"/>
</dbReference>
<keyword evidence="3" id="KW-1185">Reference proteome</keyword>
<organism evidence="2 3">
    <name type="scientific">Latimeria chalumnae</name>
    <name type="common">Coelacanth</name>
    <dbReference type="NCBI Taxonomy" id="7897"/>
    <lineage>
        <taxon>Eukaryota</taxon>
        <taxon>Metazoa</taxon>
        <taxon>Chordata</taxon>
        <taxon>Craniata</taxon>
        <taxon>Vertebrata</taxon>
        <taxon>Euteleostomi</taxon>
        <taxon>Coelacanthiformes</taxon>
        <taxon>Coelacanthidae</taxon>
        <taxon>Latimeria</taxon>
    </lineage>
</organism>
<keyword evidence="1" id="KW-0732">Signal</keyword>
<protein>
    <submittedName>
        <fullName evidence="2">Uncharacterized protein</fullName>
    </submittedName>
</protein>
<dbReference type="eggNOG" id="KOG1075">
    <property type="taxonomic scope" value="Eukaryota"/>
</dbReference>
<name>M3XGI0_LATCH</name>
<reference evidence="2" key="3">
    <citation type="submission" date="2025-09" db="UniProtKB">
        <authorList>
            <consortium name="Ensembl"/>
        </authorList>
    </citation>
    <scope>IDENTIFICATION</scope>
</reference>
<dbReference type="OMA" id="NCLAPRY"/>
<dbReference type="HOGENOM" id="CLU_000680_37_2_1"/>
<proteinExistence type="predicted"/>
<accession>M3XGI0</accession>
<dbReference type="AlphaFoldDB" id="M3XGI0"/>
<evidence type="ECO:0000313" key="3">
    <source>
        <dbReference type="Proteomes" id="UP000008672"/>
    </source>
</evidence>